<proteinExistence type="evidence at transcript level"/>
<organism evidence="1">
    <name type="scientific">Papilio polytes</name>
    <name type="common">Common mormon</name>
    <name type="synonym">Swallowtail butterfly</name>
    <dbReference type="NCBI Taxonomy" id="76194"/>
    <lineage>
        <taxon>Eukaryota</taxon>
        <taxon>Metazoa</taxon>
        <taxon>Ecdysozoa</taxon>
        <taxon>Arthropoda</taxon>
        <taxon>Hexapoda</taxon>
        <taxon>Insecta</taxon>
        <taxon>Pterygota</taxon>
        <taxon>Neoptera</taxon>
        <taxon>Endopterygota</taxon>
        <taxon>Lepidoptera</taxon>
        <taxon>Glossata</taxon>
        <taxon>Ditrysia</taxon>
        <taxon>Papilionoidea</taxon>
        <taxon>Papilionidae</taxon>
        <taxon>Papilioninae</taxon>
        <taxon>Papilio</taxon>
    </lineage>
</organism>
<name>I4DR90_PAPPL</name>
<accession>I4DR90</accession>
<sequence length="100" mass="10806">MCNAPVPRLSHLALSPLRSRHSTCLAPPLDNTPPALPRSRLPAPHLLHPAPCSSHSCAAPPVPRASSRTGQPVASRLLSRTHICPQNLPMARFTFFVTFC</sequence>
<protein>
    <submittedName>
        <fullName evidence="1">Uncharacterized protein</fullName>
    </submittedName>
</protein>
<dbReference type="EMBL" id="AK405004">
    <property type="protein sequence ID" value="BAM20430.1"/>
    <property type="molecule type" value="mRNA"/>
</dbReference>
<dbReference type="AlphaFoldDB" id="I4DR90"/>
<evidence type="ECO:0000313" key="1">
    <source>
        <dbReference type="EMBL" id="BAM20430.1"/>
    </source>
</evidence>
<reference evidence="1" key="1">
    <citation type="journal article" date="2012" name="BMC Biol.">
        <title>Comprehensive microarray-based analysis for stage-specific larval camouflage pattern-associated genes in the swallowtail butterfly, Papilio xuthus.</title>
        <authorList>
            <person name="Futahashi R."/>
            <person name="Shirataki H."/>
            <person name="Narita T."/>
            <person name="Mita K."/>
            <person name="Fujiwara H."/>
        </authorList>
    </citation>
    <scope>NUCLEOTIDE SEQUENCE</scope>
    <source>
        <tissue evidence="1">Epidermis</tissue>
    </source>
</reference>